<dbReference type="EMBL" id="BAABAA010000036">
    <property type="protein sequence ID" value="GAA3601300.1"/>
    <property type="molecule type" value="Genomic_DNA"/>
</dbReference>
<accession>A0ABP6ZDT1</accession>
<dbReference type="RefSeq" id="WP_344850731.1">
    <property type="nucleotide sequence ID" value="NZ_BAABAA010000036.1"/>
</dbReference>
<evidence type="ECO:0000313" key="1">
    <source>
        <dbReference type="EMBL" id="GAA3601300.1"/>
    </source>
</evidence>
<proteinExistence type="predicted"/>
<organism evidence="1 2">
    <name type="scientific">Kribbella ginsengisoli</name>
    <dbReference type="NCBI Taxonomy" id="363865"/>
    <lineage>
        <taxon>Bacteria</taxon>
        <taxon>Bacillati</taxon>
        <taxon>Actinomycetota</taxon>
        <taxon>Actinomycetes</taxon>
        <taxon>Propionibacteriales</taxon>
        <taxon>Kribbellaceae</taxon>
        <taxon>Kribbella</taxon>
    </lineage>
</organism>
<comment type="caution">
    <text evidence="1">The sequence shown here is derived from an EMBL/GenBank/DDBJ whole genome shotgun (WGS) entry which is preliminary data.</text>
</comment>
<evidence type="ECO:0000313" key="2">
    <source>
        <dbReference type="Proteomes" id="UP001501222"/>
    </source>
</evidence>
<gene>
    <name evidence="1" type="ORF">GCM10022235_86430</name>
</gene>
<reference evidence="2" key="1">
    <citation type="journal article" date="2019" name="Int. J. Syst. Evol. Microbiol.">
        <title>The Global Catalogue of Microorganisms (GCM) 10K type strain sequencing project: providing services to taxonomists for standard genome sequencing and annotation.</title>
        <authorList>
            <consortium name="The Broad Institute Genomics Platform"/>
            <consortium name="The Broad Institute Genome Sequencing Center for Infectious Disease"/>
            <person name="Wu L."/>
            <person name="Ma J."/>
        </authorList>
    </citation>
    <scope>NUCLEOTIDE SEQUENCE [LARGE SCALE GENOMIC DNA]</scope>
    <source>
        <strain evidence="2">JCM 16928</strain>
    </source>
</reference>
<dbReference type="Proteomes" id="UP001501222">
    <property type="component" value="Unassembled WGS sequence"/>
</dbReference>
<keyword evidence="2" id="KW-1185">Reference proteome</keyword>
<protein>
    <submittedName>
        <fullName evidence="1">Uncharacterized protein</fullName>
    </submittedName>
</protein>
<name>A0ABP6ZDT1_9ACTN</name>
<sequence>MITETPEYLAAREMNADGFIRHGLSNAAPGTRVLRGDQVGVIALLTGRGVDVVWLDGDRTSRRAATRALKAYREGHKVAELSVPLAGLVALDGLVDPNAERCVITDPYHGGMCKALPAGL</sequence>